<evidence type="ECO:0000256" key="1">
    <source>
        <dbReference type="ARBA" id="ARBA00001637"/>
    </source>
</evidence>
<feature type="domain" description="Radical SAM core" evidence="22">
    <location>
        <begin position="87"/>
        <end position="300"/>
    </location>
</feature>
<dbReference type="AlphaFoldDB" id="A0A3P8WN03"/>
<dbReference type="InterPro" id="IPR040064">
    <property type="entry name" value="MoaA-like"/>
</dbReference>
<dbReference type="InterPro" id="IPR023045">
    <property type="entry name" value="MoaC"/>
</dbReference>
<keyword evidence="24" id="KW-1185">Reference proteome</keyword>
<comment type="pathway">
    <text evidence="3">Cofactor biosynthesis; molybdopterin biosynthesis.</text>
</comment>
<dbReference type="GO" id="GO:0046872">
    <property type="term" value="F:metal ion binding"/>
    <property type="evidence" value="ECO:0007669"/>
    <property type="project" value="UniProtKB-KW"/>
</dbReference>
<dbReference type="InterPro" id="IPR047594">
    <property type="entry name" value="MoaC_bact/euk"/>
</dbReference>
<accession>A0A3P8WN03</accession>
<dbReference type="Pfam" id="PF04055">
    <property type="entry name" value="Radical_SAM"/>
    <property type="match status" value="1"/>
</dbReference>
<keyword evidence="14" id="KW-0411">Iron-sulfur</keyword>
<evidence type="ECO:0000256" key="12">
    <source>
        <dbReference type="ARBA" id="ARBA00022741"/>
    </source>
</evidence>
<dbReference type="CDD" id="cd01420">
    <property type="entry name" value="MoaC_PE"/>
    <property type="match status" value="1"/>
</dbReference>
<evidence type="ECO:0000313" key="24">
    <source>
        <dbReference type="Proteomes" id="UP000265120"/>
    </source>
</evidence>
<keyword evidence="12" id="KW-0547">Nucleotide-binding</keyword>
<dbReference type="Ensembl" id="ENSCSET00000027256.1">
    <property type="protein sequence ID" value="ENSCSEP00000026896.1"/>
    <property type="gene ID" value="ENSCSEG00000017179.1"/>
</dbReference>
<dbReference type="SMART" id="SM00729">
    <property type="entry name" value="Elp3"/>
    <property type="match status" value="1"/>
</dbReference>
<keyword evidence="11" id="KW-0479">Metal-binding</keyword>
<dbReference type="GO" id="GO:0051539">
    <property type="term" value="F:4 iron, 4 sulfur cluster binding"/>
    <property type="evidence" value="ECO:0007669"/>
    <property type="project" value="UniProtKB-KW"/>
</dbReference>
<evidence type="ECO:0000256" key="21">
    <source>
        <dbReference type="SAM" id="MobiDB-lite"/>
    </source>
</evidence>
<dbReference type="Proteomes" id="UP000265120">
    <property type="component" value="Chromosome 1"/>
</dbReference>
<dbReference type="InterPro" id="IPR006638">
    <property type="entry name" value="Elp3/MiaA/NifB-like_rSAM"/>
</dbReference>
<dbReference type="InterPro" id="IPR000385">
    <property type="entry name" value="MoaA_NifB_PqqE_Fe-S-bd_CS"/>
</dbReference>
<dbReference type="OrthoDB" id="429626at2759"/>
<dbReference type="FunFam" id="3.20.20.70:FF:000117">
    <property type="entry name" value="molybdenum cofactor biosynthesis protein 1"/>
    <property type="match status" value="1"/>
</dbReference>
<dbReference type="SUPFAM" id="SSF55040">
    <property type="entry name" value="Molybdenum cofactor biosynthesis protein C, MoaC"/>
    <property type="match status" value="1"/>
</dbReference>
<dbReference type="InterPro" id="IPR010505">
    <property type="entry name" value="MoaA_twitch"/>
</dbReference>
<feature type="compositionally biased region" description="Basic and acidic residues" evidence="21">
    <location>
        <begin position="522"/>
        <end position="532"/>
    </location>
</feature>
<reference evidence="23" key="3">
    <citation type="submission" date="2025-09" db="UniProtKB">
        <authorList>
            <consortium name="Ensembl"/>
        </authorList>
    </citation>
    <scope>IDENTIFICATION</scope>
</reference>
<dbReference type="Gene3D" id="3.20.20.70">
    <property type="entry name" value="Aldolase class I"/>
    <property type="match status" value="1"/>
</dbReference>
<evidence type="ECO:0000256" key="9">
    <source>
        <dbReference type="ARBA" id="ARBA00022485"/>
    </source>
</evidence>
<dbReference type="SFLD" id="SFLDS00029">
    <property type="entry name" value="Radical_SAM"/>
    <property type="match status" value="1"/>
</dbReference>
<dbReference type="CDD" id="cd21117">
    <property type="entry name" value="Twitch_MoaA"/>
    <property type="match status" value="1"/>
</dbReference>
<evidence type="ECO:0000256" key="16">
    <source>
        <dbReference type="ARBA" id="ARBA00023150"/>
    </source>
</evidence>
<dbReference type="HAMAP" id="MF_01224_B">
    <property type="entry name" value="MoaC_B"/>
    <property type="match status" value="1"/>
</dbReference>
<dbReference type="PANTHER" id="PTHR22960:SF0">
    <property type="entry name" value="MOLYBDENUM COFACTOR BIOSYNTHESIS PROTEIN 1"/>
    <property type="match status" value="1"/>
</dbReference>
<reference evidence="23 24" key="1">
    <citation type="journal article" date="2014" name="Nat. Genet.">
        <title>Whole-genome sequence of a flatfish provides insights into ZW sex chromosome evolution and adaptation to a benthic lifestyle.</title>
        <authorList>
            <person name="Chen S."/>
            <person name="Zhang G."/>
            <person name="Shao C."/>
            <person name="Huang Q."/>
            <person name="Liu G."/>
            <person name="Zhang P."/>
            <person name="Song W."/>
            <person name="An N."/>
            <person name="Chalopin D."/>
            <person name="Volff J.N."/>
            <person name="Hong Y."/>
            <person name="Li Q."/>
            <person name="Sha Z."/>
            <person name="Zhou H."/>
            <person name="Xie M."/>
            <person name="Yu Q."/>
            <person name="Liu Y."/>
            <person name="Xiang H."/>
            <person name="Wang N."/>
            <person name="Wu K."/>
            <person name="Yang C."/>
            <person name="Zhou Q."/>
            <person name="Liao X."/>
            <person name="Yang L."/>
            <person name="Hu Q."/>
            <person name="Zhang J."/>
            <person name="Meng L."/>
            <person name="Jin L."/>
            <person name="Tian Y."/>
            <person name="Lian J."/>
            <person name="Yang J."/>
            <person name="Miao G."/>
            <person name="Liu S."/>
            <person name="Liang Z."/>
            <person name="Yan F."/>
            <person name="Li Y."/>
            <person name="Sun B."/>
            <person name="Zhang H."/>
            <person name="Zhang J."/>
            <person name="Zhu Y."/>
            <person name="Du M."/>
            <person name="Zhao Y."/>
            <person name="Schartl M."/>
            <person name="Tang Q."/>
            <person name="Wang J."/>
        </authorList>
    </citation>
    <scope>NUCLEOTIDE SEQUENCE</scope>
</reference>
<dbReference type="SUPFAM" id="SSF102114">
    <property type="entry name" value="Radical SAM enzymes"/>
    <property type="match status" value="1"/>
</dbReference>
<evidence type="ECO:0000259" key="22">
    <source>
        <dbReference type="PROSITE" id="PS51918"/>
    </source>
</evidence>
<proteinExistence type="inferred from homology"/>
<dbReference type="CDD" id="cd01335">
    <property type="entry name" value="Radical_SAM"/>
    <property type="match status" value="1"/>
</dbReference>
<dbReference type="GO" id="GO:0061799">
    <property type="term" value="F:cyclic pyranopterin monophosphate synthase activity"/>
    <property type="evidence" value="ECO:0007669"/>
    <property type="project" value="UniProtKB-EC"/>
</dbReference>
<keyword evidence="9" id="KW-0004">4Fe-4S</keyword>
<comment type="cofactor">
    <cofactor evidence="2">
        <name>[4Fe-4S] cluster</name>
        <dbReference type="ChEBI" id="CHEBI:49883"/>
    </cofactor>
</comment>
<reference evidence="23" key="2">
    <citation type="submission" date="2025-08" db="UniProtKB">
        <authorList>
            <consortium name="Ensembl"/>
        </authorList>
    </citation>
    <scope>IDENTIFICATION</scope>
</reference>
<keyword evidence="10" id="KW-0949">S-adenosyl-L-methionine</keyword>
<dbReference type="GeneTree" id="ENSGT00390000016567"/>
<dbReference type="CTD" id="4337"/>
<comment type="subunit">
    <text evidence="20">Isoform MOCS1A and isoform MOCS1B probably form a heterooligomer.</text>
</comment>
<keyword evidence="17" id="KW-0456">Lyase</keyword>
<evidence type="ECO:0000256" key="6">
    <source>
        <dbReference type="ARBA" id="ARBA00012167"/>
    </source>
</evidence>
<keyword evidence="13" id="KW-0408">Iron</keyword>
<dbReference type="GO" id="GO:0005525">
    <property type="term" value="F:GTP binding"/>
    <property type="evidence" value="ECO:0007669"/>
    <property type="project" value="UniProtKB-KW"/>
</dbReference>
<dbReference type="STRING" id="244447.ENSCSEP00000026896"/>
<evidence type="ECO:0000256" key="17">
    <source>
        <dbReference type="ARBA" id="ARBA00023239"/>
    </source>
</evidence>
<dbReference type="NCBIfam" id="NF001199">
    <property type="entry name" value="PRK00164.2-1"/>
    <property type="match status" value="1"/>
</dbReference>
<evidence type="ECO:0000313" key="23">
    <source>
        <dbReference type="Ensembl" id="ENSCSEP00000026896.1"/>
    </source>
</evidence>
<evidence type="ECO:0000256" key="10">
    <source>
        <dbReference type="ARBA" id="ARBA00022691"/>
    </source>
</evidence>
<dbReference type="EC" id="4.6.1.17" evidence="7"/>
<dbReference type="InterPro" id="IPR013483">
    <property type="entry name" value="MoaA"/>
</dbReference>
<dbReference type="Pfam" id="PF01967">
    <property type="entry name" value="MoaC"/>
    <property type="match status" value="1"/>
</dbReference>
<comment type="function">
    <text evidence="19">Isoform MOCS1A and isoform MOCS1B probably form a complex that catalyzes the conversion of 5'-GTP to cyclic pyranopterin monophosphate (cPMP). MOCS1A catalyzes the cyclization of GTP to (8S)-3',8-cyclo-7,8-dihydroguanosine 5'-triphosphate and MOCS1B catalyzes the subsequent conversion of (8S)-3',8-cyclo-7,8-dihydroguanosine 5'-triphosphate to cPMP.</text>
</comment>
<dbReference type="InterPro" id="IPR058240">
    <property type="entry name" value="rSAM_sf"/>
</dbReference>
<evidence type="ECO:0000256" key="2">
    <source>
        <dbReference type="ARBA" id="ARBA00001966"/>
    </source>
</evidence>
<dbReference type="RefSeq" id="XP_016890994.1">
    <property type="nucleotide sequence ID" value="XM_017035505.2"/>
</dbReference>
<comment type="catalytic activity">
    <reaction evidence="18">
        <text>GTP + AH2 + S-adenosyl-L-methionine = (8S)-3',8-cyclo-7,8-dihydroguanosine 5'-triphosphate + 5'-deoxyadenosine + L-methionine + A + H(+)</text>
        <dbReference type="Rhea" id="RHEA:49576"/>
        <dbReference type="ChEBI" id="CHEBI:13193"/>
        <dbReference type="ChEBI" id="CHEBI:15378"/>
        <dbReference type="ChEBI" id="CHEBI:17319"/>
        <dbReference type="ChEBI" id="CHEBI:17499"/>
        <dbReference type="ChEBI" id="CHEBI:37565"/>
        <dbReference type="ChEBI" id="CHEBI:57844"/>
        <dbReference type="ChEBI" id="CHEBI:59789"/>
        <dbReference type="ChEBI" id="CHEBI:131766"/>
        <dbReference type="EC" id="4.1.99.22"/>
    </reaction>
</comment>
<dbReference type="UniPathway" id="UPA00344"/>
<dbReference type="PROSITE" id="PS51918">
    <property type="entry name" value="RADICAL_SAM"/>
    <property type="match status" value="1"/>
</dbReference>
<name>A0A3P8WN03_CYNSE</name>
<evidence type="ECO:0000256" key="18">
    <source>
        <dbReference type="ARBA" id="ARBA00048697"/>
    </source>
</evidence>
<protein>
    <recommendedName>
        <fullName evidence="8">Molybdenum cofactor biosynthesis protein 1</fullName>
        <ecNumber evidence="6">4.1.99.22</ecNumber>
        <ecNumber evidence="7">4.6.1.17</ecNumber>
    </recommendedName>
</protein>
<dbReference type="SFLD" id="SFLDG01067">
    <property type="entry name" value="SPASM/twitch_domain_containing"/>
    <property type="match status" value="1"/>
</dbReference>
<dbReference type="InterPro" id="IPR013785">
    <property type="entry name" value="Aldolase_TIM"/>
</dbReference>
<keyword evidence="16" id="KW-0501">Molybdenum cofactor biosynthesis</keyword>
<sequence>MVGCVLYRLMDSRVPYLTLNLRRILTCSVNFESQRLYSSVKHGEAQLGVVDSGFAAPNFDASLKAKSNQERLRHNTLLPFSAFLTDSFGRRHDYLRISLTEKCNLRCQYCMPEEGVQLTPRGQLLTASEILTLARLFVQEGVSKIRLTGGEPLIRPDVVDIIAELKKLEGLKTIAVTTNGMNLAKLLPRLKPAGLDRINISLDSLVPAKFEFIVRRKGFHKVMEGINKAIEMGYNPVKVNCVIMRGFNEDELLDFVAQTENKPLEVRFIEYMPFDGNKWNFKKMVSYQEMLDNIRQQWPDLEMLQTEHTETAKTFKVPGFKGQIGFITSMSDHFCGSCNRLRITADGNLKVCLFGNSEVSLRDILRSGASNEELLQVIGTAVSRKKKQHAETLSKTSDSWMTPHAVCHPLKNTSSCPTPELHAPQLNSRGNREDVFLSCRTATNPASCRESTINKDKLKTTDNHHSLACGLMTNTNDGHDMTKERCHHTAQVNKPTAFKHLLLRNTRKLIHHHVRMCHNHSSRSDSIDKHVSSDQSSSVMEVSSSEATEARLTHTDAQGRATMVDVGGKVPTRRTAVARATVKLGPTAFLLLRDNQLAKGDALTVAQIAGIMASKQTSSLIPLCHPLFLNHVSVSFELEEEHSAAVITATCSTTSQTGVEMEALTAVSVAALTIYDMCKAVSHDIVITDVKLVRKTGGKRDFN</sequence>
<dbReference type="InParanoid" id="A0A3P8WN03"/>
<dbReference type="Pfam" id="PF06463">
    <property type="entry name" value="Mob_synth_C"/>
    <property type="match status" value="1"/>
</dbReference>
<dbReference type="NCBIfam" id="NF006870">
    <property type="entry name" value="PRK09364.1"/>
    <property type="match status" value="1"/>
</dbReference>
<dbReference type="HAMAP" id="MF_01225_B">
    <property type="entry name" value="MoaA_B"/>
    <property type="match status" value="1"/>
</dbReference>
<dbReference type="NCBIfam" id="TIGR02666">
    <property type="entry name" value="moaA"/>
    <property type="match status" value="1"/>
</dbReference>
<evidence type="ECO:0000256" key="11">
    <source>
        <dbReference type="ARBA" id="ARBA00022723"/>
    </source>
</evidence>
<dbReference type="GO" id="GO:0006777">
    <property type="term" value="P:Mo-molybdopterin cofactor biosynthetic process"/>
    <property type="evidence" value="ECO:0007669"/>
    <property type="project" value="UniProtKB-KW"/>
</dbReference>
<dbReference type="PANTHER" id="PTHR22960">
    <property type="entry name" value="MOLYBDOPTERIN COFACTOR SYNTHESIS PROTEIN A"/>
    <property type="match status" value="1"/>
</dbReference>
<dbReference type="Gene3D" id="3.30.70.640">
    <property type="entry name" value="Molybdopterin cofactor biosynthesis C (MoaC) domain"/>
    <property type="match status" value="1"/>
</dbReference>
<feature type="compositionally biased region" description="Low complexity" evidence="21">
    <location>
        <begin position="533"/>
        <end position="545"/>
    </location>
</feature>
<dbReference type="GeneID" id="103384392"/>
<feature type="region of interest" description="Disordered" evidence="21">
    <location>
        <begin position="520"/>
        <end position="551"/>
    </location>
</feature>
<dbReference type="SFLD" id="SFLDG01386">
    <property type="entry name" value="main_SPASM_domain-containing"/>
    <property type="match status" value="1"/>
</dbReference>
<dbReference type="SFLD" id="SFLDG01383">
    <property type="entry name" value="cyclic_pyranopterin_phosphate"/>
    <property type="match status" value="1"/>
</dbReference>
<evidence type="ECO:0000256" key="4">
    <source>
        <dbReference type="ARBA" id="ARBA00008484"/>
    </source>
</evidence>
<dbReference type="InterPro" id="IPR050105">
    <property type="entry name" value="MoCo_biosynth_MoaA/MoaC"/>
</dbReference>
<dbReference type="InterPro" id="IPR002820">
    <property type="entry name" value="Mopterin_CF_biosynth-C_dom"/>
</dbReference>
<organism evidence="23 24">
    <name type="scientific">Cynoglossus semilaevis</name>
    <name type="common">Tongue sole</name>
    <dbReference type="NCBI Taxonomy" id="244447"/>
    <lineage>
        <taxon>Eukaryota</taxon>
        <taxon>Metazoa</taxon>
        <taxon>Chordata</taxon>
        <taxon>Craniata</taxon>
        <taxon>Vertebrata</taxon>
        <taxon>Euteleostomi</taxon>
        <taxon>Actinopterygii</taxon>
        <taxon>Neopterygii</taxon>
        <taxon>Teleostei</taxon>
        <taxon>Neoteleostei</taxon>
        <taxon>Acanthomorphata</taxon>
        <taxon>Carangaria</taxon>
        <taxon>Pleuronectiformes</taxon>
        <taxon>Pleuronectoidei</taxon>
        <taxon>Cynoglossidae</taxon>
        <taxon>Cynoglossinae</taxon>
        <taxon>Cynoglossus</taxon>
    </lineage>
</organism>
<comment type="similarity">
    <text evidence="4">In the C-terminal section; belongs to the MoaC family.</text>
</comment>
<evidence type="ECO:0000256" key="7">
    <source>
        <dbReference type="ARBA" id="ARBA00012575"/>
    </source>
</evidence>
<keyword evidence="15" id="KW-0342">GTP-binding</keyword>
<evidence type="ECO:0000256" key="5">
    <source>
        <dbReference type="ARBA" id="ARBA00009862"/>
    </source>
</evidence>
<comment type="catalytic activity">
    <reaction evidence="1">
        <text>(8S)-3',8-cyclo-7,8-dihydroguanosine 5'-triphosphate = cyclic pyranopterin phosphate + diphosphate</text>
        <dbReference type="Rhea" id="RHEA:49580"/>
        <dbReference type="ChEBI" id="CHEBI:33019"/>
        <dbReference type="ChEBI" id="CHEBI:59648"/>
        <dbReference type="ChEBI" id="CHEBI:131766"/>
        <dbReference type="EC" id="4.6.1.17"/>
    </reaction>
</comment>
<evidence type="ECO:0000256" key="14">
    <source>
        <dbReference type="ARBA" id="ARBA00023014"/>
    </source>
</evidence>
<comment type="similarity">
    <text evidence="5">In the N-terminal section; belongs to the radical SAM superfamily. MoaA family.</text>
</comment>
<evidence type="ECO:0000256" key="15">
    <source>
        <dbReference type="ARBA" id="ARBA00023134"/>
    </source>
</evidence>
<dbReference type="InterPro" id="IPR007197">
    <property type="entry name" value="rSAM"/>
</dbReference>
<dbReference type="EC" id="4.1.99.22" evidence="6"/>
<dbReference type="GO" id="GO:0061798">
    <property type="term" value="F:GTP 3',8'-cyclase activity"/>
    <property type="evidence" value="ECO:0007669"/>
    <property type="project" value="UniProtKB-EC"/>
</dbReference>
<dbReference type="PROSITE" id="PS01305">
    <property type="entry name" value="MOAA_NIFB_PQQE"/>
    <property type="match status" value="1"/>
</dbReference>
<evidence type="ECO:0000256" key="13">
    <source>
        <dbReference type="ARBA" id="ARBA00023004"/>
    </source>
</evidence>
<evidence type="ECO:0000256" key="3">
    <source>
        <dbReference type="ARBA" id="ARBA00005046"/>
    </source>
</evidence>
<dbReference type="NCBIfam" id="TIGR00581">
    <property type="entry name" value="moaC"/>
    <property type="match status" value="1"/>
</dbReference>
<evidence type="ECO:0000256" key="8">
    <source>
        <dbReference type="ARBA" id="ARBA00015273"/>
    </source>
</evidence>
<dbReference type="InterPro" id="IPR036522">
    <property type="entry name" value="MoaC_sf"/>
</dbReference>
<evidence type="ECO:0000256" key="20">
    <source>
        <dbReference type="ARBA" id="ARBA00063038"/>
    </source>
</evidence>
<evidence type="ECO:0000256" key="19">
    <source>
        <dbReference type="ARBA" id="ARBA00054222"/>
    </source>
</evidence>